<evidence type="ECO:0000313" key="3">
    <source>
        <dbReference type="Proteomes" id="UP000286912"/>
    </source>
</evidence>
<keyword evidence="3" id="KW-1185">Reference proteome</keyword>
<comment type="caution">
    <text evidence="2">The sequence shown here is derived from an EMBL/GenBank/DDBJ whole genome shotgun (WGS) entry which is preliminary data.</text>
</comment>
<name>A0A3S0YM05_9GAMM</name>
<keyword evidence="1" id="KW-0472">Membrane</keyword>
<evidence type="ECO:0000256" key="1">
    <source>
        <dbReference type="SAM" id="Phobius"/>
    </source>
</evidence>
<dbReference type="EMBL" id="RZHD01000002">
    <property type="protein sequence ID" value="RUR49422.1"/>
    <property type="molecule type" value="Genomic_DNA"/>
</dbReference>
<accession>A0A3S0YM05</accession>
<proteinExistence type="predicted"/>
<dbReference type="Proteomes" id="UP000286912">
    <property type="component" value="Unassembled WGS sequence"/>
</dbReference>
<reference evidence="2 3" key="1">
    <citation type="submission" date="2018-12" db="EMBL/GenBank/DDBJ databases">
        <title>three novel Halomonas strain isolated from plants.</title>
        <authorList>
            <person name="Sun C."/>
        </authorList>
    </citation>
    <scope>NUCLEOTIDE SEQUENCE [LARGE SCALE GENOMIC DNA]</scope>
    <source>
        <strain evidence="2 3">RC</strain>
    </source>
</reference>
<keyword evidence="1" id="KW-0812">Transmembrane</keyword>
<feature type="transmembrane region" description="Helical" evidence="1">
    <location>
        <begin position="20"/>
        <end position="43"/>
    </location>
</feature>
<protein>
    <submittedName>
        <fullName evidence="2">Uncharacterized protein</fullName>
    </submittedName>
</protein>
<feature type="transmembrane region" description="Helical" evidence="1">
    <location>
        <begin position="55"/>
        <end position="76"/>
    </location>
</feature>
<dbReference type="AlphaFoldDB" id="A0A3S0YM05"/>
<feature type="transmembrane region" description="Helical" evidence="1">
    <location>
        <begin position="88"/>
        <end position="112"/>
    </location>
</feature>
<dbReference type="OrthoDB" id="8549814at2"/>
<organism evidence="2 3">
    <name type="scientific">Vreelandella populi</name>
    <dbReference type="NCBI Taxonomy" id="2498858"/>
    <lineage>
        <taxon>Bacteria</taxon>
        <taxon>Pseudomonadati</taxon>
        <taxon>Pseudomonadota</taxon>
        <taxon>Gammaproteobacteria</taxon>
        <taxon>Oceanospirillales</taxon>
        <taxon>Halomonadaceae</taxon>
        <taxon>Vreelandella</taxon>
    </lineage>
</organism>
<keyword evidence="1" id="KW-1133">Transmembrane helix</keyword>
<gene>
    <name evidence="2" type="ORF">ELY37_01625</name>
</gene>
<dbReference type="RefSeq" id="WP_126950068.1">
    <property type="nucleotide sequence ID" value="NZ_RZHC01000010.1"/>
</dbReference>
<evidence type="ECO:0000313" key="2">
    <source>
        <dbReference type="EMBL" id="RUR49422.1"/>
    </source>
</evidence>
<sequence>MKAMVQRLHLTHPGHFVGGLILWSIWFIAIYGGLSVACAVMPPDPGQGAFTHINITLLVGSLITALLLAGLAWGCFQEARQHKGRKHFNAFVSAWLYVFSTLAVAFVAAPMVGLPPCL</sequence>